<dbReference type="Proteomes" id="UP000319148">
    <property type="component" value="Unassembled WGS sequence"/>
</dbReference>
<proteinExistence type="predicted"/>
<dbReference type="EMBL" id="VFIY01000018">
    <property type="protein sequence ID" value="TPD57932.1"/>
    <property type="molecule type" value="Genomic_DNA"/>
</dbReference>
<evidence type="ECO:0000313" key="1">
    <source>
        <dbReference type="EMBL" id="TPD57932.1"/>
    </source>
</evidence>
<comment type="caution">
    <text evidence="1">The sequence shown here is derived from an EMBL/GenBank/DDBJ whole genome shotgun (WGS) entry which is preliminary data.</text>
</comment>
<sequence length="71" mass="7978">MAPEGLKSGLMLLHEQSKKRGLDGRGVDMATSGTELEKYFVLEVADREFDQEGVVDLARQTNIPDLIEYYC</sequence>
<dbReference type="RefSeq" id="WP_139942248.1">
    <property type="nucleotide sequence ID" value="NZ_JBHSYP010000005.1"/>
</dbReference>
<evidence type="ECO:0000313" key="2">
    <source>
        <dbReference type="Proteomes" id="UP000319148"/>
    </source>
</evidence>
<keyword evidence="2" id="KW-1185">Reference proteome</keyword>
<dbReference type="AlphaFoldDB" id="A0A501PD37"/>
<reference evidence="2" key="1">
    <citation type="submission" date="2019-06" db="EMBL/GenBank/DDBJ databases">
        <title>The complete genome of Emcibacter congregatus ZYLT.</title>
        <authorList>
            <person name="Zhao Z."/>
        </authorList>
    </citation>
    <scope>NUCLEOTIDE SEQUENCE [LARGE SCALE GENOMIC DNA]</scope>
    <source>
        <strain evidence="2">MCCC 1A06723</strain>
    </source>
</reference>
<name>A0A501PD37_9PROT</name>
<organism evidence="1 2">
    <name type="scientific">Emcibacter nanhaiensis</name>
    <dbReference type="NCBI Taxonomy" id="1505037"/>
    <lineage>
        <taxon>Bacteria</taxon>
        <taxon>Pseudomonadati</taxon>
        <taxon>Pseudomonadota</taxon>
        <taxon>Alphaproteobacteria</taxon>
        <taxon>Emcibacterales</taxon>
        <taxon>Emcibacteraceae</taxon>
        <taxon>Emcibacter</taxon>
    </lineage>
</organism>
<accession>A0A501PD37</accession>
<gene>
    <name evidence="1" type="ORF">FIV46_17720</name>
</gene>
<protein>
    <submittedName>
        <fullName evidence="1">Uncharacterized protein</fullName>
    </submittedName>
</protein>